<evidence type="ECO:0000313" key="12">
    <source>
        <dbReference type="EMBL" id="OBA29020.1"/>
    </source>
</evidence>
<feature type="transmembrane region" description="Helical" evidence="10">
    <location>
        <begin position="449"/>
        <end position="471"/>
    </location>
</feature>
<evidence type="ECO:0000256" key="10">
    <source>
        <dbReference type="SAM" id="Phobius"/>
    </source>
</evidence>
<evidence type="ECO:0000256" key="6">
    <source>
        <dbReference type="ARBA" id="ARBA00022970"/>
    </source>
</evidence>
<keyword evidence="7 10" id="KW-1133">Transmembrane helix</keyword>
<gene>
    <name evidence="12" type="ORF">HANVADRAFT_50967</name>
</gene>
<protein>
    <recommendedName>
        <fullName evidence="11">Amino acid transporter transmembrane domain-containing protein</fullName>
    </recommendedName>
</protein>
<name>A0A1B7TJU0_9ASCO</name>
<dbReference type="OrthoDB" id="438545at2759"/>
<feature type="transmembrane region" description="Helical" evidence="10">
    <location>
        <begin position="231"/>
        <end position="253"/>
    </location>
</feature>
<dbReference type="PANTHER" id="PTHR22950:SF678">
    <property type="entry name" value="VACUOLAR AMINO ACID TRANSPORTER 5-RELATED"/>
    <property type="match status" value="1"/>
</dbReference>
<keyword evidence="6" id="KW-0029">Amino-acid transport</keyword>
<feature type="transmembrane region" description="Helical" evidence="10">
    <location>
        <begin position="128"/>
        <end position="145"/>
    </location>
</feature>
<evidence type="ECO:0000256" key="8">
    <source>
        <dbReference type="ARBA" id="ARBA00023136"/>
    </source>
</evidence>
<dbReference type="Proteomes" id="UP000092321">
    <property type="component" value="Unassembled WGS sequence"/>
</dbReference>
<comment type="caution">
    <text evidence="12">The sequence shown here is derived from an EMBL/GenBank/DDBJ whole genome shotgun (WGS) entry which is preliminary data.</text>
</comment>
<dbReference type="GO" id="GO:0005302">
    <property type="term" value="F:L-tyrosine transmembrane transporter activity"/>
    <property type="evidence" value="ECO:0007669"/>
    <property type="project" value="TreeGrafter"/>
</dbReference>
<dbReference type="GO" id="GO:0005290">
    <property type="term" value="F:L-histidine transmembrane transporter activity"/>
    <property type="evidence" value="ECO:0007669"/>
    <property type="project" value="TreeGrafter"/>
</dbReference>
<dbReference type="GO" id="GO:0015189">
    <property type="term" value="F:L-lysine transmembrane transporter activity"/>
    <property type="evidence" value="ECO:0007669"/>
    <property type="project" value="TreeGrafter"/>
</dbReference>
<keyword evidence="3" id="KW-0813">Transport</keyword>
<accession>A0A1B7TJU0</accession>
<dbReference type="GO" id="GO:0015194">
    <property type="term" value="F:L-serine transmembrane transporter activity"/>
    <property type="evidence" value="ECO:0007669"/>
    <property type="project" value="TreeGrafter"/>
</dbReference>
<keyword evidence="4" id="KW-0926">Vacuole</keyword>
<keyword evidence="8 10" id="KW-0472">Membrane</keyword>
<dbReference type="EMBL" id="LXPE01000001">
    <property type="protein sequence ID" value="OBA29020.1"/>
    <property type="molecule type" value="Genomic_DNA"/>
</dbReference>
<evidence type="ECO:0000256" key="7">
    <source>
        <dbReference type="ARBA" id="ARBA00022989"/>
    </source>
</evidence>
<comment type="similarity">
    <text evidence="2">Belongs to the amino acid/polyamine transporter 2 family.</text>
</comment>
<evidence type="ECO:0000256" key="2">
    <source>
        <dbReference type="ARBA" id="ARBA00008066"/>
    </source>
</evidence>
<feature type="transmembrane region" description="Helical" evidence="10">
    <location>
        <begin position="7"/>
        <end position="26"/>
    </location>
</feature>
<evidence type="ECO:0000256" key="4">
    <source>
        <dbReference type="ARBA" id="ARBA00022554"/>
    </source>
</evidence>
<evidence type="ECO:0000256" key="9">
    <source>
        <dbReference type="SAM" id="MobiDB-lite"/>
    </source>
</evidence>
<keyword evidence="13" id="KW-1185">Reference proteome</keyword>
<feature type="transmembrane region" description="Helical" evidence="10">
    <location>
        <begin position="32"/>
        <end position="52"/>
    </location>
</feature>
<evidence type="ECO:0000256" key="1">
    <source>
        <dbReference type="ARBA" id="ARBA00004128"/>
    </source>
</evidence>
<feature type="transmembrane region" description="Helical" evidence="10">
    <location>
        <begin position="157"/>
        <end position="176"/>
    </location>
</feature>
<dbReference type="InterPro" id="IPR013057">
    <property type="entry name" value="AA_transpt_TM"/>
</dbReference>
<evidence type="ECO:0000313" key="13">
    <source>
        <dbReference type="Proteomes" id="UP000092321"/>
    </source>
</evidence>
<comment type="subcellular location">
    <subcellularLocation>
        <location evidence="1">Vacuole membrane</location>
        <topology evidence="1">Multi-pass membrane protein</topology>
    </subcellularLocation>
</comment>
<feature type="domain" description="Amino acid transporter transmembrane" evidence="11">
    <location>
        <begin position="2"/>
        <end position="412"/>
    </location>
</feature>
<keyword evidence="5 10" id="KW-0812">Transmembrane</keyword>
<dbReference type="GO" id="GO:0005313">
    <property type="term" value="F:L-glutamate transmembrane transporter activity"/>
    <property type="evidence" value="ECO:0007669"/>
    <property type="project" value="TreeGrafter"/>
</dbReference>
<feature type="transmembrane region" description="Helical" evidence="10">
    <location>
        <begin position="196"/>
        <end position="219"/>
    </location>
</feature>
<proteinExistence type="inferred from homology"/>
<feature type="transmembrane region" description="Helical" evidence="10">
    <location>
        <begin position="385"/>
        <end position="410"/>
    </location>
</feature>
<evidence type="ECO:0000256" key="3">
    <source>
        <dbReference type="ARBA" id="ARBA00022448"/>
    </source>
</evidence>
<feature type="transmembrane region" description="Helical" evidence="10">
    <location>
        <begin position="87"/>
        <end position="108"/>
    </location>
</feature>
<feature type="transmembrane region" description="Helical" evidence="10">
    <location>
        <begin position="361"/>
        <end position="379"/>
    </location>
</feature>
<feature type="transmembrane region" description="Helical" evidence="10">
    <location>
        <begin position="273"/>
        <end position="292"/>
    </location>
</feature>
<dbReference type="PANTHER" id="PTHR22950">
    <property type="entry name" value="AMINO ACID TRANSPORTER"/>
    <property type="match status" value="1"/>
</dbReference>
<dbReference type="Pfam" id="PF01490">
    <property type="entry name" value="Aa_trans"/>
    <property type="match status" value="1"/>
</dbReference>
<dbReference type="AlphaFoldDB" id="A0A1B7TJU0"/>
<dbReference type="GO" id="GO:0005774">
    <property type="term" value="C:vacuolar membrane"/>
    <property type="evidence" value="ECO:0007669"/>
    <property type="project" value="UniProtKB-SubCell"/>
</dbReference>
<reference evidence="13" key="1">
    <citation type="journal article" date="2016" name="Proc. Natl. Acad. Sci. U.S.A.">
        <title>Comparative genomics of biotechnologically important yeasts.</title>
        <authorList>
            <person name="Riley R."/>
            <person name="Haridas S."/>
            <person name="Wolfe K.H."/>
            <person name="Lopes M.R."/>
            <person name="Hittinger C.T."/>
            <person name="Goeker M."/>
            <person name="Salamov A.A."/>
            <person name="Wisecaver J.H."/>
            <person name="Long T.M."/>
            <person name="Calvey C.H."/>
            <person name="Aerts A.L."/>
            <person name="Barry K.W."/>
            <person name="Choi C."/>
            <person name="Clum A."/>
            <person name="Coughlan A.Y."/>
            <person name="Deshpande S."/>
            <person name="Douglass A.P."/>
            <person name="Hanson S.J."/>
            <person name="Klenk H.-P."/>
            <person name="LaButti K.M."/>
            <person name="Lapidus A."/>
            <person name="Lindquist E.A."/>
            <person name="Lipzen A.M."/>
            <person name="Meier-Kolthoff J.P."/>
            <person name="Ohm R.A."/>
            <person name="Otillar R.P."/>
            <person name="Pangilinan J.L."/>
            <person name="Peng Y."/>
            <person name="Rokas A."/>
            <person name="Rosa C.A."/>
            <person name="Scheuner C."/>
            <person name="Sibirny A.A."/>
            <person name="Slot J.C."/>
            <person name="Stielow J.B."/>
            <person name="Sun H."/>
            <person name="Kurtzman C.P."/>
            <person name="Blackwell M."/>
            <person name="Grigoriev I.V."/>
            <person name="Jeffries T.W."/>
        </authorList>
    </citation>
    <scope>NUCLEOTIDE SEQUENCE [LARGE SCALE GENOMIC DNA]</scope>
    <source>
        <strain evidence="13">NRRL Y-1626</strain>
    </source>
</reference>
<evidence type="ECO:0000259" key="11">
    <source>
        <dbReference type="Pfam" id="PF01490"/>
    </source>
</evidence>
<evidence type="ECO:0000256" key="5">
    <source>
        <dbReference type="ARBA" id="ARBA00022692"/>
    </source>
</evidence>
<dbReference type="GO" id="GO:0061459">
    <property type="term" value="F:L-arginine transmembrane transporter activity"/>
    <property type="evidence" value="ECO:0007669"/>
    <property type="project" value="TreeGrafter"/>
</dbReference>
<organism evidence="12 13">
    <name type="scientific">Hanseniaspora valbyensis NRRL Y-1626</name>
    <dbReference type="NCBI Taxonomy" id="766949"/>
    <lineage>
        <taxon>Eukaryota</taxon>
        <taxon>Fungi</taxon>
        <taxon>Dikarya</taxon>
        <taxon>Ascomycota</taxon>
        <taxon>Saccharomycotina</taxon>
        <taxon>Saccharomycetes</taxon>
        <taxon>Saccharomycodales</taxon>
        <taxon>Saccharomycodaceae</taxon>
        <taxon>Hanseniaspora</taxon>
    </lineage>
</organism>
<sequence>MSSISTAVKALLHTSLGTGLISIPFFYKNNGILLAVTLLTFSYMMSSIGLLLQCQLSNWLYSLQKNKKLSFKSLGDILLENQNDSVVLFDVAIAIKCFGVSLSYLIVIGDLMPQIIHFFAPDLHISRVIFISISLFVIILPLCFIKKISSLKKFSMIALISVVYLCFMIIGNYFFATGLDKGKIYWTKPNKSYNDTNFLTSFPISVFAFTCQHNTFSIFNELKKPGFHNFAKVVTGAMSLALIIYLTVGTLGYLTFGDLVESNIIKMYDMSTVFNVLGRFCIVVLVTLAYPLQMYPCRLSIHNIINHFHQKKNNSSNNNKNSKKKNYTPATSESSTLLNEEELNLEQQIVSTHLEIPKMQFNIITLSVIILGFMISISLTNLGLVLSFIGGTGSTLIAFILPGFFSYLLFKKLEEDENDGSFVKKLIADDSLSIDSAITQVGSIKKWKLLSIALMIYGGIVVIFANAGIIYKITH</sequence>
<feature type="region of interest" description="Disordered" evidence="9">
    <location>
        <begin position="312"/>
        <end position="335"/>
    </location>
</feature>